<keyword evidence="7" id="KW-1185">Reference proteome</keyword>
<feature type="transmembrane region" description="Helical" evidence="5">
    <location>
        <begin position="12"/>
        <end position="32"/>
    </location>
</feature>
<protein>
    <submittedName>
        <fullName evidence="8">RING-type domain-containing protein</fullName>
    </submittedName>
</protein>
<dbReference type="SMART" id="SM00184">
    <property type="entry name" value="RING"/>
    <property type="match status" value="1"/>
</dbReference>
<dbReference type="PANTHER" id="PTHR47156">
    <property type="entry name" value="PROTEIN CBG20824"/>
    <property type="match status" value="1"/>
</dbReference>
<keyword evidence="5" id="KW-1133">Transmembrane helix</keyword>
<evidence type="ECO:0000313" key="8">
    <source>
        <dbReference type="WBParaSite" id="Csp11.Scaffold615.g6010.t1"/>
    </source>
</evidence>
<dbReference type="PROSITE" id="PS00518">
    <property type="entry name" value="ZF_RING_1"/>
    <property type="match status" value="1"/>
</dbReference>
<keyword evidence="3" id="KW-0862">Zinc</keyword>
<sequence>MDATLKRGIEAYKQYFTAALPFLTILLFLLEWMKDKNDSENGYTERQKIESDLKICFLLMTFFYTIALCASYLPQFQSKICVFVGSFLIWAGLFSCIVFCEIEEFFKCQFHGSHKFIPFFVVFWLPQAAISGYYYYSTGGLMSDNDRKIQWFLRFCIEMMLTTSFTMYWISSVYGFVLYGEDLEENEQEVVVESESDSSDEEETESSYYELKCGICLRDYSSNLKRRMPRMMKCGHTVCYGCAKRLENIEDAIWITCPFCQKETLDDSKDLPKNYIIIGLLEEMKLSERRKKEVSTQTNDSF</sequence>
<evidence type="ECO:0000256" key="3">
    <source>
        <dbReference type="ARBA" id="ARBA00022833"/>
    </source>
</evidence>
<evidence type="ECO:0000256" key="1">
    <source>
        <dbReference type="ARBA" id="ARBA00022723"/>
    </source>
</evidence>
<dbReference type="SUPFAM" id="SSF57850">
    <property type="entry name" value="RING/U-box"/>
    <property type="match status" value="1"/>
</dbReference>
<feature type="transmembrane region" description="Helical" evidence="5">
    <location>
        <begin position="80"/>
        <end position="100"/>
    </location>
</feature>
<evidence type="ECO:0000259" key="6">
    <source>
        <dbReference type="PROSITE" id="PS50089"/>
    </source>
</evidence>
<dbReference type="PROSITE" id="PS50089">
    <property type="entry name" value="ZF_RING_2"/>
    <property type="match status" value="1"/>
</dbReference>
<reference evidence="8" key="1">
    <citation type="submission" date="2016-11" db="UniProtKB">
        <authorList>
            <consortium name="WormBaseParasite"/>
        </authorList>
    </citation>
    <scope>IDENTIFICATION</scope>
</reference>
<keyword evidence="5" id="KW-0472">Membrane</keyword>
<evidence type="ECO:0000256" key="5">
    <source>
        <dbReference type="SAM" id="Phobius"/>
    </source>
</evidence>
<proteinExistence type="predicted"/>
<dbReference type="InterPro" id="IPR001841">
    <property type="entry name" value="Znf_RING"/>
</dbReference>
<evidence type="ECO:0000256" key="2">
    <source>
        <dbReference type="ARBA" id="ARBA00022771"/>
    </source>
</evidence>
<dbReference type="Gene3D" id="3.30.40.10">
    <property type="entry name" value="Zinc/RING finger domain, C3HC4 (zinc finger)"/>
    <property type="match status" value="1"/>
</dbReference>
<feature type="transmembrane region" description="Helical" evidence="5">
    <location>
        <begin position="151"/>
        <end position="170"/>
    </location>
</feature>
<dbReference type="Proteomes" id="UP000095282">
    <property type="component" value="Unplaced"/>
</dbReference>
<name>A0A1I7THL7_9PELO</name>
<dbReference type="GO" id="GO:0008270">
    <property type="term" value="F:zinc ion binding"/>
    <property type="evidence" value="ECO:0007669"/>
    <property type="project" value="UniProtKB-KW"/>
</dbReference>
<dbReference type="STRING" id="1561998.A0A1I7THL7"/>
<dbReference type="WBParaSite" id="Csp11.Scaffold615.g6010.t1">
    <property type="protein sequence ID" value="Csp11.Scaffold615.g6010.t1"/>
    <property type="gene ID" value="Csp11.Scaffold615.g6010"/>
</dbReference>
<accession>A0A1I7THL7</accession>
<dbReference type="eggNOG" id="KOG4185">
    <property type="taxonomic scope" value="Eukaryota"/>
</dbReference>
<dbReference type="InterPro" id="IPR013083">
    <property type="entry name" value="Znf_RING/FYVE/PHD"/>
</dbReference>
<organism evidence="7 8">
    <name type="scientific">Caenorhabditis tropicalis</name>
    <dbReference type="NCBI Taxonomy" id="1561998"/>
    <lineage>
        <taxon>Eukaryota</taxon>
        <taxon>Metazoa</taxon>
        <taxon>Ecdysozoa</taxon>
        <taxon>Nematoda</taxon>
        <taxon>Chromadorea</taxon>
        <taxon>Rhabditida</taxon>
        <taxon>Rhabditina</taxon>
        <taxon>Rhabditomorpha</taxon>
        <taxon>Rhabditoidea</taxon>
        <taxon>Rhabditidae</taxon>
        <taxon>Peloderinae</taxon>
        <taxon>Caenorhabditis</taxon>
    </lineage>
</organism>
<keyword evidence="2 4" id="KW-0863">Zinc-finger</keyword>
<keyword evidence="1" id="KW-0479">Metal-binding</keyword>
<keyword evidence="5" id="KW-0812">Transmembrane</keyword>
<dbReference type="Pfam" id="PF14634">
    <property type="entry name" value="zf-RING_5"/>
    <property type="match status" value="1"/>
</dbReference>
<dbReference type="InterPro" id="IPR052667">
    <property type="entry name" value="E3_ubiquitin-ligase_RING"/>
</dbReference>
<dbReference type="AlphaFoldDB" id="A0A1I7THL7"/>
<feature type="transmembrane region" description="Helical" evidence="5">
    <location>
        <begin position="116"/>
        <end position="136"/>
    </location>
</feature>
<feature type="domain" description="RING-type" evidence="6">
    <location>
        <begin position="213"/>
        <end position="261"/>
    </location>
</feature>
<dbReference type="InterPro" id="IPR017907">
    <property type="entry name" value="Znf_RING_CS"/>
</dbReference>
<dbReference type="PANTHER" id="PTHR47156:SF7">
    <property type="entry name" value="RING-TYPE DOMAIN-CONTAINING PROTEIN"/>
    <property type="match status" value="1"/>
</dbReference>
<evidence type="ECO:0000313" key="7">
    <source>
        <dbReference type="Proteomes" id="UP000095282"/>
    </source>
</evidence>
<evidence type="ECO:0000256" key="4">
    <source>
        <dbReference type="PROSITE-ProRule" id="PRU00175"/>
    </source>
</evidence>
<feature type="transmembrane region" description="Helical" evidence="5">
    <location>
        <begin position="53"/>
        <end position="74"/>
    </location>
</feature>